<feature type="domain" description="SsuA/THI5-like" evidence="2">
    <location>
        <begin position="58"/>
        <end position="245"/>
    </location>
</feature>
<name>A0A127K2W5_9RHOO</name>
<reference evidence="4" key="1">
    <citation type="submission" date="2016-03" db="EMBL/GenBank/DDBJ databases">
        <authorList>
            <person name="Ma C."/>
            <person name="Zhou S."/>
            <person name="Yang G."/>
        </authorList>
    </citation>
    <scope>NUCLEOTIDE SEQUENCE [LARGE SCALE GENOMIC DNA]</scope>
    <source>
        <strain evidence="4">SgZ-1</strain>
    </source>
</reference>
<dbReference type="RefSeq" id="WP_053085864.1">
    <property type="nucleotide sequence ID" value="NZ_CP014646.1"/>
</dbReference>
<evidence type="ECO:0000259" key="2">
    <source>
        <dbReference type="Pfam" id="PF09084"/>
    </source>
</evidence>
<organism evidence="3 4">
    <name type="scientific">Thauera humireducens</name>
    <dbReference type="NCBI Taxonomy" id="1134435"/>
    <lineage>
        <taxon>Bacteria</taxon>
        <taxon>Pseudomonadati</taxon>
        <taxon>Pseudomonadota</taxon>
        <taxon>Betaproteobacteria</taxon>
        <taxon>Rhodocyclales</taxon>
        <taxon>Zoogloeaceae</taxon>
        <taxon>Thauera</taxon>
    </lineage>
</organism>
<dbReference type="Gene3D" id="3.40.190.10">
    <property type="entry name" value="Periplasmic binding protein-like II"/>
    <property type="match status" value="2"/>
</dbReference>
<dbReference type="PANTHER" id="PTHR30024:SF48">
    <property type="entry name" value="ABC TRANSPORTER SUBSTRATE-BINDING PROTEIN"/>
    <property type="match status" value="1"/>
</dbReference>
<proteinExistence type="predicted"/>
<dbReference type="EMBL" id="CP014646">
    <property type="protein sequence ID" value="AMO36300.1"/>
    <property type="molecule type" value="Genomic_DNA"/>
</dbReference>
<dbReference type="InterPro" id="IPR015168">
    <property type="entry name" value="SsuA/THI5"/>
</dbReference>
<dbReference type="KEGG" id="thu:AC731_004735"/>
<dbReference type="Pfam" id="PF09084">
    <property type="entry name" value="NMT1"/>
    <property type="match status" value="1"/>
</dbReference>
<keyword evidence="1" id="KW-0732">Signal</keyword>
<evidence type="ECO:0000313" key="4">
    <source>
        <dbReference type="Proteomes" id="UP000036902"/>
    </source>
</evidence>
<dbReference type="Proteomes" id="UP000036902">
    <property type="component" value="Chromosome"/>
</dbReference>
<protein>
    <submittedName>
        <fullName evidence="3">ABC transporter substrate-binding protein</fullName>
    </submittedName>
</protein>
<sequence length="330" mass="35894">MRTMFRVWLAMLATVCAFSATSSRAAELPTIRVGVLQFGTVSWELEAMQRAGLDTRTGIRLQVVPLALKDAANVAMLGSAVDVIVNDWIWVARQRAEGRDFTFVPYSLAVGGIMVRPDAGITGFADLRGKRLGIAGGPLDKSWLLLRAYARRTVGEDAATWLKPDFVAPPLLNELMFKGELPAGLNFWHYAARLQAAGMVPLLSMEEILATLDVKAELPLVGWVFREQWAASNPALIRGFLQASAETKRLLRESDEAWLALRPSMKVDDDATFVALREGYRAGIPAATMGEAEAVASKVFDILAAEGGAALVGNARTLATGTFWTERADR</sequence>
<keyword evidence="4" id="KW-1185">Reference proteome</keyword>
<evidence type="ECO:0000256" key="1">
    <source>
        <dbReference type="SAM" id="SignalP"/>
    </source>
</evidence>
<evidence type="ECO:0000313" key="3">
    <source>
        <dbReference type="EMBL" id="AMO36300.1"/>
    </source>
</evidence>
<dbReference type="PANTHER" id="PTHR30024">
    <property type="entry name" value="ALIPHATIC SULFONATES-BINDING PROTEIN-RELATED"/>
    <property type="match status" value="1"/>
</dbReference>
<dbReference type="STRING" id="1134435.AC731_004735"/>
<dbReference type="SUPFAM" id="SSF53850">
    <property type="entry name" value="Periplasmic binding protein-like II"/>
    <property type="match status" value="1"/>
</dbReference>
<accession>A0A127K2W5</accession>
<feature type="chain" id="PRO_5007274878" evidence="1">
    <location>
        <begin position="26"/>
        <end position="330"/>
    </location>
</feature>
<feature type="signal peptide" evidence="1">
    <location>
        <begin position="1"/>
        <end position="25"/>
    </location>
</feature>
<dbReference type="AlphaFoldDB" id="A0A127K2W5"/>
<gene>
    <name evidence="3" type="ORF">AC731_004735</name>
</gene>